<evidence type="ECO:0000259" key="1">
    <source>
        <dbReference type="Pfam" id="PF10671"/>
    </source>
</evidence>
<proteinExistence type="predicted"/>
<comment type="caution">
    <text evidence="2">The sequence shown here is derived from an EMBL/GenBank/DDBJ whole genome shotgun (WGS) entry which is preliminary data.</text>
</comment>
<protein>
    <submittedName>
        <fullName evidence="2">Pilus assembly protein PilL</fullName>
    </submittedName>
</protein>
<sequence length="269" mass="29754">MSAAPSYINVGIQQVDNVRAKQQPGIITPVLQPYSDKTLLVLSNGKNEPLYKAVRSVVPASWGIKLSPEVAQKFRGKVSWTGNDQWPYVLQRMLASAGLTSTVNDSTKEVVIYFSAPAIKPASSVLTPGKKLMNEKVIRPDATPEKVNVLHPPLVPVVTLPSAQQVPEKPKPVTKPLPVLKAWKIDKGPSLLKGFEEWVSKDKCPSMDGKWRIRKDTDNDYPVDYPLSFSSANLEDATRQLFELYKNAPAPIYVTGYTIQCLIVISDQK</sequence>
<dbReference type="AlphaFoldDB" id="A0AB38NYU1"/>
<dbReference type="Proteomes" id="UP000306327">
    <property type="component" value="Unassembled WGS sequence"/>
</dbReference>
<accession>A0AB38NYU1</accession>
<name>A0AB38NYU1_9ENTR</name>
<reference evidence="2 3" key="1">
    <citation type="journal article" date="2019" name="Sci. Rep.">
        <title>Differences in resource use lead to coexistence of seed-transmitted microbial populations.</title>
        <authorList>
            <person name="Torres-Cortes G."/>
            <person name="Garcia B.J."/>
            <person name="Compant S."/>
            <person name="Rezki S."/>
            <person name="Jones P."/>
            <person name="Preveaux A."/>
            <person name="Briand M."/>
            <person name="Roulet A."/>
            <person name="Bouchez O."/>
            <person name="Jacobson D."/>
            <person name="Barret M."/>
        </authorList>
    </citation>
    <scope>NUCLEOTIDE SEQUENCE [LARGE SCALE GENOMIC DNA]</scope>
    <source>
        <strain evidence="2 3">CFBP13530</strain>
    </source>
</reference>
<gene>
    <name evidence="2" type="ORF">EcCFBP13530_22890</name>
</gene>
<dbReference type="Pfam" id="PF10671">
    <property type="entry name" value="TcpQ"/>
    <property type="match status" value="1"/>
</dbReference>
<feature type="domain" description="Toxin co-regulated pilus biosynthesis protein Q C-terminal" evidence="1">
    <location>
        <begin position="182"/>
        <end position="267"/>
    </location>
</feature>
<organism evidence="2 3">
    <name type="scientific">Enterobacter cancerogenus</name>
    <dbReference type="NCBI Taxonomy" id="69218"/>
    <lineage>
        <taxon>Bacteria</taxon>
        <taxon>Pseudomonadati</taxon>
        <taxon>Pseudomonadota</taxon>
        <taxon>Gammaproteobacteria</taxon>
        <taxon>Enterobacterales</taxon>
        <taxon>Enterobacteriaceae</taxon>
        <taxon>Enterobacter</taxon>
        <taxon>Enterobacter cloacae complex</taxon>
    </lineage>
</organism>
<evidence type="ECO:0000313" key="2">
    <source>
        <dbReference type="EMBL" id="TKK13680.1"/>
    </source>
</evidence>
<dbReference type="InterPro" id="IPR018927">
    <property type="entry name" value="Pilus_synth_Q_C"/>
</dbReference>
<dbReference type="EMBL" id="QGAL01000013">
    <property type="protein sequence ID" value="TKK13680.1"/>
    <property type="molecule type" value="Genomic_DNA"/>
</dbReference>
<evidence type="ECO:0000313" key="3">
    <source>
        <dbReference type="Proteomes" id="UP000306327"/>
    </source>
</evidence>